<reference evidence="1" key="1">
    <citation type="submission" date="2023-11" db="EMBL/GenBank/DDBJ databases">
        <title>Genome assemblies of two species of porcelain crab, Petrolisthes cinctipes and Petrolisthes manimaculis (Anomura: Porcellanidae).</title>
        <authorList>
            <person name="Angst P."/>
        </authorList>
    </citation>
    <scope>NUCLEOTIDE SEQUENCE</scope>
    <source>
        <strain evidence="1">PB745_02</strain>
        <tissue evidence="1">Gill</tissue>
    </source>
</reference>
<dbReference type="EMBL" id="JAWZYT010000175">
    <property type="protein sequence ID" value="KAK4327080.1"/>
    <property type="molecule type" value="Genomic_DNA"/>
</dbReference>
<gene>
    <name evidence="1" type="ORF">Pmani_002424</name>
</gene>
<keyword evidence="2" id="KW-1185">Reference proteome</keyword>
<comment type="caution">
    <text evidence="1">The sequence shown here is derived from an EMBL/GenBank/DDBJ whole genome shotgun (WGS) entry which is preliminary data.</text>
</comment>
<proteinExistence type="predicted"/>
<evidence type="ECO:0000313" key="2">
    <source>
        <dbReference type="Proteomes" id="UP001292094"/>
    </source>
</evidence>
<dbReference type="AlphaFoldDB" id="A0AAE1UQG8"/>
<accession>A0AAE1UQG8</accession>
<evidence type="ECO:0000313" key="1">
    <source>
        <dbReference type="EMBL" id="KAK4327080.1"/>
    </source>
</evidence>
<dbReference type="Proteomes" id="UP001292094">
    <property type="component" value="Unassembled WGS sequence"/>
</dbReference>
<protein>
    <submittedName>
        <fullName evidence="1">Uncharacterized protein</fullName>
    </submittedName>
</protein>
<name>A0AAE1UQG8_9EUCA</name>
<organism evidence="1 2">
    <name type="scientific">Petrolisthes manimaculis</name>
    <dbReference type="NCBI Taxonomy" id="1843537"/>
    <lineage>
        <taxon>Eukaryota</taxon>
        <taxon>Metazoa</taxon>
        <taxon>Ecdysozoa</taxon>
        <taxon>Arthropoda</taxon>
        <taxon>Crustacea</taxon>
        <taxon>Multicrustacea</taxon>
        <taxon>Malacostraca</taxon>
        <taxon>Eumalacostraca</taxon>
        <taxon>Eucarida</taxon>
        <taxon>Decapoda</taxon>
        <taxon>Pleocyemata</taxon>
        <taxon>Anomura</taxon>
        <taxon>Galatheoidea</taxon>
        <taxon>Porcellanidae</taxon>
        <taxon>Petrolisthes</taxon>
    </lineage>
</organism>
<sequence length="151" mass="18581">MTKDELKKKIKAWDSILWREEIAEKSTLTTYRKWKTEIKGEDRLYDNRPALIIFFKCRTNNLPLKDRNRHSGRETTCDMCGAPVEDLKHFILWCPEYQEERREETLMQQPYIEDEDRILGELLFEEKNLKKTKEVFYKFWRKREKKMKLNQ</sequence>